<dbReference type="PROSITE" id="PS51462">
    <property type="entry name" value="NUDIX"/>
    <property type="match status" value="1"/>
</dbReference>
<sequence length="218" mass="23166">MTRVTGAVPRHPRLSDGDDPSGTMEAMTDPGEPPCAFRHLDEDAATLLTAYRPATAEQERQRRRVLDHLHRTPKASWRGSGPVHLTASLLVLAPDGAHVLLARHRKARLWLQLGGHLEATDTDVRAAAEREGCEESGLSGLRALPTLVDVDCHTLGPGFACREHLDLRFAATADPAAATTTSAESDDLGWFPATDLPAGTGGDVPRLVAAARAAVRAG</sequence>
<dbReference type="EMBL" id="JARACI010001158">
    <property type="protein sequence ID" value="MDD9207810.1"/>
    <property type="molecule type" value="Genomic_DNA"/>
</dbReference>
<dbReference type="CDD" id="cd03674">
    <property type="entry name" value="NUDIX_Hydrolase"/>
    <property type="match status" value="1"/>
</dbReference>
<dbReference type="Pfam" id="PF00293">
    <property type="entry name" value="NUDIX"/>
    <property type="match status" value="1"/>
</dbReference>
<organism evidence="3 4">
    <name type="scientific">Georgenia halotolerans</name>
    <dbReference type="NCBI Taxonomy" id="3028317"/>
    <lineage>
        <taxon>Bacteria</taxon>
        <taxon>Bacillati</taxon>
        <taxon>Actinomycetota</taxon>
        <taxon>Actinomycetes</taxon>
        <taxon>Micrococcales</taxon>
        <taxon>Bogoriellaceae</taxon>
        <taxon>Georgenia</taxon>
    </lineage>
</organism>
<accession>A0ABT5U0F8</accession>
<name>A0ABT5U0F8_9MICO</name>
<dbReference type="InterPro" id="IPR015797">
    <property type="entry name" value="NUDIX_hydrolase-like_dom_sf"/>
</dbReference>
<gene>
    <name evidence="3" type="ORF">PU560_15245</name>
</gene>
<comment type="caution">
    <text evidence="3">The sequence shown here is derived from an EMBL/GenBank/DDBJ whole genome shotgun (WGS) entry which is preliminary data.</text>
</comment>
<protein>
    <submittedName>
        <fullName evidence="3">NUDIX domain-containing protein</fullName>
    </submittedName>
</protein>
<reference evidence="3" key="1">
    <citation type="submission" date="2023-02" db="EMBL/GenBank/DDBJ databases">
        <title>Georgenia sp.10Sc9-8, isolated from a soil sample collected from the Taklamakan desert.</title>
        <authorList>
            <person name="Liu S."/>
        </authorList>
    </citation>
    <scope>NUCLEOTIDE SEQUENCE</scope>
    <source>
        <strain evidence="3">10Sc9-8</strain>
    </source>
</reference>
<feature type="domain" description="Nudix hydrolase" evidence="2">
    <location>
        <begin position="82"/>
        <end position="218"/>
    </location>
</feature>
<keyword evidence="4" id="KW-1185">Reference proteome</keyword>
<evidence type="ECO:0000256" key="1">
    <source>
        <dbReference type="SAM" id="MobiDB-lite"/>
    </source>
</evidence>
<dbReference type="SUPFAM" id="SSF55811">
    <property type="entry name" value="Nudix"/>
    <property type="match status" value="1"/>
</dbReference>
<dbReference type="InterPro" id="IPR000086">
    <property type="entry name" value="NUDIX_hydrolase_dom"/>
</dbReference>
<evidence type="ECO:0000259" key="2">
    <source>
        <dbReference type="PROSITE" id="PS51462"/>
    </source>
</evidence>
<evidence type="ECO:0000313" key="3">
    <source>
        <dbReference type="EMBL" id="MDD9207810.1"/>
    </source>
</evidence>
<dbReference type="Gene3D" id="3.90.79.10">
    <property type="entry name" value="Nucleoside Triphosphate Pyrophosphohydrolase"/>
    <property type="match status" value="1"/>
</dbReference>
<feature type="region of interest" description="Disordered" evidence="1">
    <location>
        <begin position="1"/>
        <end position="33"/>
    </location>
</feature>
<dbReference type="Proteomes" id="UP001165561">
    <property type="component" value="Unassembled WGS sequence"/>
</dbReference>
<proteinExistence type="predicted"/>
<evidence type="ECO:0000313" key="4">
    <source>
        <dbReference type="Proteomes" id="UP001165561"/>
    </source>
</evidence>